<dbReference type="PANTHER" id="PTHR10204">
    <property type="entry name" value="NAD P H OXIDOREDUCTASE-RELATED"/>
    <property type="match status" value="1"/>
</dbReference>
<keyword evidence="2" id="KW-0560">Oxidoreductase</keyword>
<proteinExistence type="inferred from homology"/>
<sequence length="196" mass="22563">MRVAIVYNHPYEGSYCHAILDSVKRGLYKAGHEFDLIHLDRDQFNPVMTAEDLLAFRNKKSIDSQALEYIQRIKAAEHLVFIFPIWWELMPALLKGFIDKVIFPGETYDYTSSGYGMVTLLNNLKSTTVITTMNTPSIMYKLTYGNAIKKSLIRGTLKKSGIKNVKWLSLNMVKSSSSEKRTKWLEKIEKRFTGLK</sequence>
<dbReference type="InterPro" id="IPR029039">
    <property type="entry name" value="Flavoprotein-like_sf"/>
</dbReference>
<comment type="caution">
    <text evidence="4">The sequence shown here is derived from an EMBL/GenBank/DDBJ whole genome shotgun (WGS) entry which is preliminary data.</text>
</comment>
<dbReference type="InterPro" id="IPR003680">
    <property type="entry name" value="Flavodoxin_fold"/>
</dbReference>
<gene>
    <name evidence="4" type="ORF">GCM10008013_18580</name>
</gene>
<accession>A0ABQ1YE00</accession>
<dbReference type="InterPro" id="IPR051545">
    <property type="entry name" value="NAD(P)H_dehydrogenase_qn"/>
</dbReference>
<comment type="similarity">
    <text evidence="1">Belongs to the NAD(P)H dehydrogenase (quinone) family.</text>
</comment>
<evidence type="ECO:0000259" key="3">
    <source>
        <dbReference type="Pfam" id="PF02525"/>
    </source>
</evidence>
<keyword evidence="5" id="KW-1185">Reference proteome</keyword>
<evidence type="ECO:0000313" key="5">
    <source>
        <dbReference type="Proteomes" id="UP000659344"/>
    </source>
</evidence>
<dbReference type="RefSeq" id="WP_188537977.1">
    <property type="nucleotide sequence ID" value="NZ_BMFT01000001.1"/>
</dbReference>
<dbReference type="Pfam" id="PF02525">
    <property type="entry name" value="Flavodoxin_2"/>
    <property type="match status" value="1"/>
</dbReference>
<dbReference type="PANTHER" id="PTHR10204:SF34">
    <property type="entry name" value="NAD(P)H DEHYDROGENASE [QUINONE] 1 ISOFORM 1"/>
    <property type="match status" value="1"/>
</dbReference>
<dbReference type="Gene3D" id="3.40.50.360">
    <property type="match status" value="1"/>
</dbReference>
<reference evidence="5" key="1">
    <citation type="journal article" date="2019" name="Int. J. Syst. Evol. Microbiol.">
        <title>The Global Catalogue of Microorganisms (GCM) 10K type strain sequencing project: providing services to taxonomists for standard genome sequencing and annotation.</title>
        <authorList>
            <consortium name="The Broad Institute Genomics Platform"/>
            <consortium name="The Broad Institute Genome Sequencing Center for Infectious Disease"/>
            <person name="Wu L."/>
            <person name="Ma J."/>
        </authorList>
    </citation>
    <scope>NUCLEOTIDE SEQUENCE [LARGE SCALE GENOMIC DNA]</scope>
    <source>
        <strain evidence="5">CGMCC 1.12769</strain>
    </source>
</reference>
<evidence type="ECO:0000256" key="2">
    <source>
        <dbReference type="ARBA" id="ARBA00023002"/>
    </source>
</evidence>
<organism evidence="4 5">
    <name type="scientific">Paenibacillus segetis</name>
    <dbReference type="NCBI Taxonomy" id="1325360"/>
    <lineage>
        <taxon>Bacteria</taxon>
        <taxon>Bacillati</taxon>
        <taxon>Bacillota</taxon>
        <taxon>Bacilli</taxon>
        <taxon>Bacillales</taxon>
        <taxon>Paenibacillaceae</taxon>
        <taxon>Paenibacillus</taxon>
    </lineage>
</organism>
<dbReference type="Proteomes" id="UP000659344">
    <property type="component" value="Unassembled WGS sequence"/>
</dbReference>
<name>A0ABQ1YE00_9BACL</name>
<evidence type="ECO:0000256" key="1">
    <source>
        <dbReference type="ARBA" id="ARBA00006252"/>
    </source>
</evidence>
<dbReference type="SUPFAM" id="SSF52218">
    <property type="entry name" value="Flavoproteins"/>
    <property type="match status" value="1"/>
</dbReference>
<dbReference type="EMBL" id="BMFT01000001">
    <property type="protein sequence ID" value="GGH20938.1"/>
    <property type="molecule type" value="Genomic_DNA"/>
</dbReference>
<feature type="domain" description="Flavodoxin-like fold" evidence="3">
    <location>
        <begin position="1"/>
        <end position="190"/>
    </location>
</feature>
<evidence type="ECO:0000313" key="4">
    <source>
        <dbReference type="EMBL" id="GGH20938.1"/>
    </source>
</evidence>
<protein>
    <submittedName>
        <fullName evidence="4">NAD(P)H dehydrogenase</fullName>
    </submittedName>
</protein>